<reference evidence="1" key="1">
    <citation type="submission" date="2015-09" db="EMBL/GenBank/DDBJ databases">
        <title>De novo assembly of Pectinophora gossypiella (Pink Bollworm) gut transcriptome.</title>
        <authorList>
            <person name="Tassone E.E."/>
        </authorList>
    </citation>
    <scope>NUCLEOTIDE SEQUENCE</scope>
</reference>
<feature type="non-terminal residue" evidence="1">
    <location>
        <position position="172"/>
    </location>
</feature>
<gene>
    <name evidence="1" type="ORF">g.18246</name>
</gene>
<accession>A0A1E1WC86</accession>
<sequence length="172" mass="20061">MYAELGISCVKCTCVQAPRRACARGRPLLVSNKLTFELSARRLFFRRFPNIPFGNERWRPDIEEENKMSSSFIGTLGCFDHKTMDWTIFYGRLKMFLELNDIDEKKHCAALLTNLSEDSYRLLCNLLHPKTIENAKFNELVDAFKTHFTPKRSTFADRDKFYEARKVDSESA</sequence>
<proteinExistence type="predicted"/>
<name>A0A1E1WC86_PECGO</name>
<dbReference type="EMBL" id="GDQN01006468">
    <property type="protein sequence ID" value="JAT84586.1"/>
    <property type="molecule type" value="Transcribed_RNA"/>
</dbReference>
<organism evidence="1">
    <name type="scientific">Pectinophora gossypiella</name>
    <name type="common">Cotton pink bollworm</name>
    <name type="synonym">Depressaria gossypiella</name>
    <dbReference type="NCBI Taxonomy" id="13191"/>
    <lineage>
        <taxon>Eukaryota</taxon>
        <taxon>Metazoa</taxon>
        <taxon>Ecdysozoa</taxon>
        <taxon>Arthropoda</taxon>
        <taxon>Hexapoda</taxon>
        <taxon>Insecta</taxon>
        <taxon>Pterygota</taxon>
        <taxon>Neoptera</taxon>
        <taxon>Endopterygota</taxon>
        <taxon>Lepidoptera</taxon>
        <taxon>Glossata</taxon>
        <taxon>Ditrysia</taxon>
        <taxon>Gelechioidea</taxon>
        <taxon>Gelechiidae</taxon>
        <taxon>Apatetrinae</taxon>
        <taxon>Pectinophora</taxon>
    </lineage>
</organism>
<protein>
    <submittedName>
        <fullName evidence="1">Uncharacterized protein</fullName>
    </submittedName>
</protein>
<dbReference type="OrthoDB" id="6772952at2759"/>
<evidence type="ECO:0000313" key="1">
    <source>
        <dbReference type="EMBL" id="JAT84586.1"/>
    </source>
</evidence>
<dbReference type="AlphaFoldDB" id="A0A1E1WC86"/>